<feature type="compositionally biased region" description="Low complexity" evidence="8">
    <location>
        <begin position="83"/>
        <end position="94"/>
    </location>
</feature>
<keyword evidence="11" id="KW-1185">Reference proteome</keyword>
<comment type="subcellular location">
    <subcellularLocation>
        <location evidence="2">Nucleus</location>
        <location evidence="2">Nucleolus</location>
    </subcellularLocation>
</comment>
<evidence type="ECO:0000256" key="3">
    <source>
        <dbReference type="ARBA" id="ARBA00006256"/>
    </source>
</evidence>
<evidence type="ECO:0000256" key="6">
    <source>
        <dbReference type="ARBA" id="ARBA00023242"/>
    </source>
</evidence>
<name>A0A0C9W8P0_9AGAM</name>
<dbReference type="Proteomes" id="UP000053820">
    <property type="component" value="Unassembled WGS sequence"/>
</dbReference>
<evidence type="ECO:0000256" key="2">
    <source>
        <dbReference type="ARBA" id="ARBA00004604"/>
    </source>
</evidence>
<dbReference type="OrthoDB" id="69550at2759"/>
<keyword evidence="7" id="KW-0687">Ribonucleoprotein</keyword>
<dbReference type="GO" id="GO:0005730">
    <property type="term" value="C:nucleolus"/>
    <property type="evidence" value="ECO:0007669"/>
    <property type="project" value="UniProtKB-SubCell"/>
</dbReference>
<dbReference type="PANTHER" id="PTHR28127:SF1">
    <property type="entry name" value="RIBOSOME ASSEMBLY PROTEIN 3"/>
    <property type="match status" value="1"/>
</dbReference>
<dbReference type="Pfam" id="PF14615">
    <property type="entry name" value="Rsa3"/>
    <property type="match status" value="1"/>
</dbReference>
<keyword evidence="5" id="KW-0690">Ribosome biogenesis</keyword>
<dbReference type="GO" id="GO:0000027">
    <property type="term" value="P:ribosomal large subunit assembly"/>
    <property type="evidence" value="ECO:0007669"/>
    <property type="project" value="TreeGrafter"/>
</dbReference>
<evidence type="ECO:0000256" key="8">
    <source>
        <dbReference type="SAM" id="MobiDB-lite"/>
    </source>
</evidence>
<evidence type="ECO:0000256" key="7">
    <source>
        <dbReference type="ARBA" id="ARBA00023274"/>
    </source>
</evidence>
<evidence type="ECO:0000256" key="4">
    <source>
        <dbReference type="ARBA" id="ARBA00015339"/>
    </source>
</evidence>
<evidence type="ECO:0000256" key="1">
    <source>
        <dbReference type="ARBA" id="ARBA00003035"/>
    </source>
</evidence>
<dbReference type="GO" id="GO:0030687">
    <property type="term" value="C:preribosome, large subunit precursor"/>
    <property type="evidence" value="ECO:0007669"/>
    <property type="project" value="TreeGrafter"/>
</dbReference>
<comment type="function">
    <text evidence="1">Required for efficient biogenesis of the 60S ribosomal subunit.</text>
</comment>
<dbReference type="EMBL" id="KN839888">
    <property type="protein sequence ID" value="KIJ59436.1"/>
    <property type="molecule type" value="Genomic_DNA"/>
</dbReference>
<proteinExistence type="inferred from homology"/>
<accession>A0A0C9W8P0</accession>
<dbReference type="InterPro" id="IPR051898">
    <property type="entry name" value="Ribosome_Assembly_3"/>
</dbReference>
<organism evidence="10 11">
    <name type="scientific">Hydnomerulius pinastri MD-312</name>
    <dbReference type="NCBI Taxonomy" id="994086"/>
    <lineage>
        <taxon>Eukaryota</taxon>
        <taxon>Fungi</taxon>
        <taxon>Dikarya</taxon>
        <taxon>Basidiomycota</taxon>
        <taxon>Agaricomycotina</taxon>
        <taxon>Agaricomycetes</taxon>
        <taxon>Agaricomycetidae</taxon>
        <taxon>Boletales</taxon>
        <taxon>Boletales incertae sedis</taxon>
        <taxon>Leucogyrophana</taxon>
    </lineage>
</organism>
<feature type="compositionally biased region" description="Basic residues" evidence="8">
    <location>
        <begin position="8"/>
        <end position="19"/>
    </location>
</feature>
<protein>
    <recommendedName>
        <fullName evidence="4">Ribosome assembly protein 3</fullName>
    </recommendedName>
</protein>
<comment type="similarity">
    <text evidence="3">Belongs to the RSA3 family.</text>
</comment>
<feature type="domain" description="Ribosome-assembly protein 3 C-terminal" evidence="9">
    <location>
        <begin position="132"/>
        <end position="177"/>
    </location>
</feature>
<evidence type="ECO:0000313" key="11">
    <source>
        <dbReference type="Proteomes" id="UP000053820"/>
    </source>
</evidence>
<dbReference type="HOGENOM" id="CLU_116417_1_0_1"/>
<sequence>MAPAQQKPIRKRNRKRKRRVASDTSSSEDNSSSSDESVAQKPKPSLPVKQQTKEPTPASEESESESSSSSSSEDDSDSDNEVAAKSLPSSSKPARPNPPPLRDSPSPPPTAAIPPFIPPNSPEAEQALKEKFRRFWMASLAEGFKDDLEEIRKEPNLGPSRLALLVESLASGADVFSSNTTGGGVNEMEVVLDEVS</sequence>
<feature type="region of interest" description="Disordered" evidence="8">
    <location>
        <begin position="1"/>
        <end position="126"/>
    </location>
</feature>
<keyword evidence="6" id="KW-0539">Nucleus</keyword>
<evidence type="ECO:0000313" key="10">
    <source>
        <dbReference type="EMBL" id="KIJ59436.1"/>
    </source>
</evidence>
<reference evidence="10 11" key="1">
    <citation type="submission" date="2014-04" db="EMBL/GenBank/DDBJ databases">
        <title>Evolutionary Origins and Diversification of the Mycorrhizal Mutualists.</title>
        <authorList>
            <consortium name="DOE Joint Genome Institute"/>
            <consortium name="Mycorrhizal Genomics Consortium"/>
            <person name="Kohler A."/>
            <person name="Kuo A."/>
            <person name="Nagy L.G."/>
            <person name="Floudas D."/>
            <person name="Copeland A."/>
            <person name="Barry K.W."/>
            <person name="Cichocki N."/>
            <person name="Veneault-Fourrey C."/>
            <person name="LaButti K."/>
            <person name="Lindquist E.A."/>
            <person name="Lipzen A."/>
            <person name="Lundell T."/>
            <person name="Morin E."/>
            <person name="Murat C."/>
            <person name="Riley R."/>
            <person name="Ohm R."/>
            <person name="Sun H."/>
            <person name="Tunlid A."/>
            <person name="Henrissat B."/>
            <person name="Grigoriev I.V."/>
            <person name="Hibbett D.S."/>
            <person name="Martin F."/>
        </authorList>
    </citation>
    <scope>NUCLEOTIDE SEQUENCE [LARGE SCALE GENOMIC DNA]</scope>
    <source>
        <strain evidence="10 11">MD-312</strain>
    </source>
</reference>
<evidence type="ECO:0000256" key="5">
    <source>
        <dbReference type="ARBA" id="ARBA00022517"/>
    </source>
</evidence>
<feature type="compositionally biased region" description="Pro residues" evidence="8">
    <location>
        <begin position="95"/>
        <end position="121"/>
    </location>
</feature>
<feature type="compositionally biased region" description="Low complexity" evidence="8">
    <location>
        <begin position="22"/>
        <end position="37"/>
    </location>
</feature>
<dbReference type="PANTHER" id="PTHR28127">
    <property type="entry name" value="RIBOSOME ASSEMBLY PROTEIN 3"/>
    <property type="match status" value="1"/>
</dbReference>
<gene>
    <name evidence="10" type="ORF">HYDPIDRAFT_118537</name>
</gene>
<evidence type="ECO:0000259" key="9">
    <source>
        <dbReference type="Pfam" id="PF14615"/>
    </source>
</evidence>
<dbReference type="InterPro" id="IPR028217">
    <property type="entry name" value="Rsa3_C"/>
</dbReference>
<dbReference type="AlphaFoldDB" id="A0A0C9W8P0"/>